<keyword evidence="1" id="KW-0812">Transmembrane</keyword>
<gene>
    <name evidence="5" type="ORF">MARGE09_P0873</name>
</gene>
<dbReference type="Proteomes" id="UP001320119">
    <property type="component" value="Chromosome"/>
</dbReference>
<dbReference type="InterPro" id="IPR001633">
    <property type="entry name" value="EAL_dom"/>
</dbReference>
<dbReference type="SMART" id="SM00052">
    <property type="entry name" value="EAL"/>
    <property type="match status" value="1"/>
</dbReference>
<dbReference type="RefSeq" id="WP_236986164.1">
    <property type="nucleotide sequence ID" value="NZ_AP023086.1"/>
</dbReference>
<dbReference type="CDD" id="cd01948">
    <property type="entry name" value="EAL"/>
    <property type="match status" value="1"/>
</dbReference>
<dbReference type="Gene3D" id="3.20.20.450">
    <property type="entry name" value="EAL domain"/>
    <property type="match status" value="1"/>
</dbReference>
<dbReference type="PANTHER" id="PTHR33121">
    <property type="entry name" value="CYCLIC DI-GMP PHOSPHODIESTERASE PDEF"/>
    <property type="match status" value="1"/>
</dbReference>
<dbReference type="GO" id="GO:0071111">
    <property type="term" value="F:cyclic-guanylate-specific phosphodiesterase activity"/>
    <property type="evidence" value="ECO:0007669"/>
    <property type="project" value="InterPro"/>
</dbReference>
<keyword evidence="6" id="KW-1185">Reference proteome</keyword>
<feature type="signal peptide" evidence="2">
    <location>
        <begin position="1"/>
        <end position="20"/>
    </location>
</feature>
<accession>A0AAN1WFK6</accession>
<evidence type="ECO:0000313" key="5">
    <source>
        <dbReference type="EMBL" id="BCD96673.1"/>
    </source>
</evidence>
<dbReference type="KEGG" id="marq:MARGE09_P0873"/>
<keyword evidence="1" id="KW-1133">Transmembrane helix</keyword>
<dbReference type="InterPro" id="IPR035919">
    <property type="entry name" value="EAL_sf"/>
</dbReference>
<name>A0AAN1WFK6_9GAMM</name>
<reference evidence="5 6" key="1">
    <citation type="journal article" date="2022" name="IScience">
        <title>An ultrasensitive nanofiber-based assay for enzymatic hydrolysis and deep-sea microbial degradation of cellulose.</title>
        <authorList>
            <person name="Tsudome M."/>
            <person name="Tachioka M."/>
            <person name="Miyazaki M."/>
            <person name="Uchimura K."/>
            <person name="Tsuda M."/>
            <person name="Takaki Y."/>
            <person name="Deguchi S."/>
        </authorList>
    </citation>
    <scope>NUCLEOTIDE SEQUENCE [LARGE SCALE GENOMIC DNA]</scope>
    <source>
        <strain evidence="5 6">GE09</strain>
    </source>
</reference>
<dbReference type="InterPro" id="IPR050706">
    <property type="entry name" value="Cyclic-di-GMP_PDE-like"/>
</dbReference>
<dbReference type="CDD" id="cd01949">
    <property type="entry name" value="GGDEF"/>
    <property type="match status" value="1"/>
</dbReference>
<dbReference type="NCBIfam" id="TIGR00254">
    <property type="entry name" value="GGDEF"/>
    <property type="match status" value="1"/>
</dbReference>
<dbReference type="Pfam" id="PF07495">
    <property type="entry name" value="Y_Y_Y"/>
    <property type="match status" value="1"/>
</dbReference>
<evidence type="ECO:0000256" key="1">
    <source>
        <dbReference type="SAM" id="Phobius"/>
    </source>
</evidence>
<dbReference type="Pfam" id="PF07494">
    <property type="entry name" value="Reg_prop"/>
    <property type="match status" value="3"/>
</dbReference>
<dbReference type="SUPFAM" id="SSF141868">
    <property type="entry name" value="EAL domain-like"/>
    <property type="match status" value="1"/>
</dbReference>
<dbReference type="InterPro" id="IPR000160">
    <property type="entry name" value="GGDEF_dom"/>
</dbReference>
<dbReference type="InterPro" id="IPR013783">
    <property type="entry name" value="Ig-like_fold"/>
</dbReference>
<dbReference type="PROSITE" id="PS50883">
    <property type="entry name" value="EAL"/>
    <property type="match status" value="1"/>
</dbReference>
<organism evidence="5 6">
    <name type="scientific">Marinagarivorans cellulosilyticus</name>
    <dbReference type="NCBI Taxonomy" id="2721545"/>
    <lineage>
        <taxon>Bacteria</taxon>
        <taxon>Pseudomonadati</taxon>
        <taxon>Pseudomonadota</taxon>
        <taxon>Gammaproteobacteria</taxon>
        <taxon>Cellvibrionales</taxon>
        <taxon>Cellvibrionaceae</taxon>
        <taxon>Marinagarivorans</taxon>
    </lineage>
</organism>
<dbReference type="SUPFAM" id="SSF63829">
    <property type="entry name" value="Calcium-dependent phosphotriesterase"/>
    <property type="match status" value="3"/>
</dbReference>
<evidence type="ECO:0000313" key="6">
    <source>
        <dbReference type="Proteomes" id="UP001320119"/>
    </source>
</evidence>
<dbReference type="Pfam" id="PF00563">
    <property type="entry name" value="EAL"/>
    <property type="match status" value="1"/>
</dbReference>
<dbReference type="Pfam" id="PF00990">
    <property type="entry name" value="GGDEF"/>
    <property type="match status" value="1"/>
</dbReference>
<feature type="domain" description="GGDEF" evidence="4">
    <location>
        <begin position="898"/>
        <end position="1031"/>
    </location>
</feature>
<dbReference type="PANTHER" id="PTHR33121:SF70">
    <property type="entry name" value="SIGNALING PROTEIN YKOW"/>
    <property type="match status" value="1"/>
</dbReference>
<keyword evidence="2" id="KW-0732">Signal</keyword>
<protein>
    <submittedName>
        <fullName evidence="5">Uncharacterized protein</fullName>
    </submittedName>
</protein>
<feature type="domain" description="EAL" evidence="3">
    <location>
        <begin position="1040"/>
        <end position="1300"/>
    </location>
</feature>
<dbReference type="InterPro" id="IPR011123">
    <property type="entry name" value="Y_Y_Y"/>
</dbReference>
<dbReference type="Gene3D" id="3.30.70.270">
    <property type="match status" value="1"/>
</dbReference>
<dbReference type="SMART" id="SM00267">
    <property type="entry name" value="GGDEF"/>
    <property type="match status" value="1"/>
</dbReference>
<dbReference type="PROSITE" id="PS50887">
    <property type="entry name" value="GGDEF"/>
    <property type="match status" value="1"/>
</dbReference>
<feature type="transmembrane region" description="Helical" evidence="1">
    <location>
        <begin position="783"/>
        <end position="804"/>
    </location>
</feature>
<dbReference type="InterPro" id="IPR015943">
    <property type="entry name" value="WD40/YVTN_repeat-like_dom_sf"/>
</dbReference>
<dbReference type="Gene3D" id="2.130.10.10">
    <property type="entry name" value="YVTN repeat-like/Quinoprotein amine dehydrogenase"/>
    <property type="match status" value="2"/>
</dbReference>
<dbReference type="InterPro" id="IPR011110">
    <property type="entry name" value="Reg_prop"/>
</dbReference>
<dbReference type="Gene3D" id="2.60.40.10">
    <property type="entry name" value="Immunoglobulins"/>
    <property type="match status" value="1"/>
</dbReference>
<proteinExistence type="predicted"/>
<evidence type="ECO:0000259" key="4">
    <source>
        <dbReference type="PROSITE" id="PS50887"/>
    </source>
</evidence>
<dbReference type="EMBL" id="AP023086">
    <property type="protein sequence ID" value="BCD96673.1"/>
    <property type="molecule type" value="Genomic_DNA"/>
</dbReference>
<dbReference type="InterPro" id="IPR043128">
    <property type="entry name" value="Rev_trsase/Diguanyl_cyclase"/>
</dbReference>
<keyword evidence="1" id="KW-0472">Membrane</keyword>
<feature type="chain" id="PRO_5042833565" evidence="2">
    <location>
        <begin position="21"/>
        <end position="1302"/>
    </location>
</feature>
<evidence type="ECO:0000259" key="3">
    <source>
        <dbReference type="PROSITE" id="PS50883"/>
    </source>
</evidence>
<dbReference type="InterPro" id="IPR029787">
    <property type="entry name" value="Nucleotide_cyclase"/>
</dbReference>
<dbReference type="SUPFAM" id="SSF55073">
    <property type="entry name" value="Nucleotide cyclase"/>
    <property type="match status" value="1"/>
</dbReference>
<sequence>MKLILCILATVFLLSGFSTAATAMRVHPLHLQGEYRHELTWGSLRDRDGFLWVASDEGVRRYDGYTFKTFAPKPSDKASLFSKNVRALFNDSDGTVWVAGNVLHRYHPERESFTRYPVTDYKFISSIWEDSTGALWLGGDRFGLLRFDVATGQVTDRLFIEQGQELSVYHIAPSSNANVIWLATNRGLLAFNVSTLESEEVFSVSAVGNKAIIIGIEEDKFGRVWLATEKGLIAVNPANGETRHIQAELNNPEGLGSKALSSMAKDRDGNLWIGTNKQGVYRYWVESDTFEHFPASQNDAYRFPPSAIIHIQQDAEGHLWFTSFNHGIYRISPHLHKFTSFQHSVDTDNSLSFNSVTAIHEDKDGFIWLGTDGGGLNRFDPRTHDFIHYRHQPGDPNSISSDTVLDIAEDATGMLWLGTWGGGISRFNPKTGDAQRMMQDAGTDQDQPLASNHVFRVLADGKYVLFGIVSLGLQVYDMHSGESKIFSVGGPSGMRNDYVNDILADGSGDYWVAGYAGVDKYSPATGTFSALELGSCGAVFNMHLDKDGMLWLACENGLVRYNPKSLAMTRYTTDDGLPDNHIQGIEQDSLDFLWVTTRNGLARFDPANKSVELFNKKDGLAGAQFSRRGHYGAPDGRIYVGTTTGFSYFDPLFLPHNEFAPSIYFTDMTVNNVVQQVGVSPYLAQSLDTVGTLVLPSSTDRITIGFAATGLVSPSHNQYRYRLQGLHEDWIAVGSDVRRVQYNSLKPGDYTLQVMASNNDGVWAGSTRDLAITIMPAWWQTPWIYGLYAVLFITVMYAFSVVRLRLNNKHQRKLEVLVNQQTTKLVTANRSIAQLNTQLEQRVAQRTQELLAEVEERRESEAKVSFIAYHDSLTGLHNRAWLLQHLHDLLEQLDKSPQPFAVLFVGGDQFRKINDSNGHHIGDKLLIAAGQTLENVCGDAARVTRMGSDEFVVVLEAAVDREKVVALAGAIVSELKKPQVIDQVRLVFSVSVGFFIVDQHYDDPAQVLRNASIAMQRAKERGRGRYQEFDQDILQQTLDLAALESDLKQALARKQFSVVYQPIILLNSCDTIGFEVLLRWNHPERGQVPPDTFIAMAEASGAICEIGLWVLELACTQMQQWRKKFGEANLPSIAVNLSPIQLARVDFLERIDEVFKATGADPRRIEFEITESALLDYTEDVDGVLEALLQRGIKLAIDDFGTGYSSLSYLDKLPAQALKIDRSFVNALTEANQKNGNAREIVRSTITLAHNLRMLVVAEGIETKQQLEVLKSYGCDYGQGYFIARPMPPAEATALLGERYRR</sequence>
<evidence type="ECO:0000256" key="2">
    <source>
        <dbReference type="SAM" id="SignalP"/>
    </source>
</evidence>